<comment type="caution">
    <text evidence="5">The sequence shown here is derived from an EMBL/GenBank/DDBJ whole genome shotgun (WGS) entry which is preliminary data.</text>
</comment>
<dbReference type="RefSeq" id="XP_058329631.1">
    <property type="nucleotide sequence ID" value="XM_058476741.1"/>
</dbReference>
<protein>
    <recommendedName>
        <fullName evidence="4">Acyl-CoA thioesterase-like N-terminal HotDog domain-containing protein</fullName>
    </recommendedName>
</protein>
<feature type="domain" description="Acyl-CoA thioesterase-like N-terminal HotDog" evidence="4">
    <location>
        <begin position="60"/>
        <end position="137"/>
    </location>
</feature>
<dbReference type="GO" id="GO:0047617">
    <property type="term" value="F:fatty acyl-CoA hydrolase activity"/>
    <property type="evidence" value="ECO:0007669"/>
    <property type="project" value="InterPro"/>
</dbReference>
<reference evidence="5" key="1">
    <citation type="submission" date="2022-11" db="EMBL/GenBank/DDBJ databases">
        <authorList>
            <person name="Petersen C."/>
        </authorList>
    </citation>
    <scope>NUCLEOTIDE SEQUENCE</scope>
    <source>
        <strain evidence="5">IBT 19713</strain>
    </source>
</reference>
<name>A0A9W9TM71_9EURO</name>
<keyword evidence="6" id="KW-1185">Reference proteome</keyword>
<dbReference type="Proteomes" id="UP001150941">
    <property type="component" value="Unassembled WGS sequence"/>
</dbReference>
<dbReference type="InterPro" id="IPR003703">
    <property type="entry name" value="Acyl_CoA_thio"/>
</dbReference>
<dbReference type="EMBL" id="JAPQKS010000005">
    <property type="protein sequence ID" value="KAJ5226220.1"/>
    <property type="molecule type" value="Genomic_DNA"/>
</dbReference>
<evidence type="ECO:0000313" key="6">
    <source>
        <dbReference type="Proteomes" id="UP001150941"/>
    </source>
</evidence>
<dbReference type="OrthoDB" id="68328at2759"/>
<dbReference type="GeneID" id="83204044"/>
<accession>A0A9W9TM71</accession>
<dbReference type="PANTHER" id="PTHR11066">
    <property type="entry name" value="ACYL-COA THIOESTERASE"/>
    <property type="match status" value="1"/>
</dbReference>
<dbReference type="CDD" id="cd03445">
    <property type="entry name" value="Thioesterase_II_repeat2"/>
    <property type="match status" value="1"/>
</dbReference>
<proteinExistence type="inferred from homology"/>
<organism evidence="5 6">
    <name type="scientific">Penicillium chermesinum</name>
    <dbReference type="NCBI Taxonomy" id="63820"/>
    <lineage>
        <taxon>Eukaryota</taxon>
        <taxon>Fungi</taxon>
        <taxon>Dikarya</taxon>
        <taxon>Ascomycota</taxon>
        <taxon>Pezizomycotina</taxon>
        <taxon>Eurotiomycetes</taxon>
        <taxon>Eurotiomycetidae</taxon>
        <taxon>Eurotiales</taxon>
        <taxon>Aspergillaceae</taxon>
        <taxon>Penicillium</taxon>
    </lineage>
</organism>
<dbReference type="GO" id="GO:0006637">
    <property type="term" value="P:acyl-CoA metabolic process"/>
    <property type="evidence" value="ECO:0007669"/>
    <property type="project" value="InterPro"/>
</dbReference>
<sequence length="339" mass="38136">MSSGRSGDRGPRETMTAQSFVDLMALERLENVQISYSRTSELESLEAFQSKAVPFNPGEGARAFGGHVYAQSAYAASKTVGKGFVVHSMTGSFILGGRLDIPFTYMVRRLRDGFMYCTRSVETRQDGQVCFTGVCSFKRGEGTKSFNHQPRTPSDRFGRILSSKSPDDRAVSPEVDAEWWAEVIREADMTEREFPGVDVRKIDMEEHNKSKDVQEHPEKYRQLTQYRLRGSPDEDPNASLSQIMAKDRVGEYDNLYACAHMYSSDKNSVMLIPRALGLQHWSDITSLTLMVVIHQHSDALRMIDWGNSSPADGNSSEIPMKWFFQEGWTPPVSGKSRTS</sequence>
<gene>
    <name evidence="5" type="ORF">N7468_007445</name>
</gene>
<dbReference type="InterPro" id="IPR049449">
    <property type="entry name" value="TesB_ACOT8-like_N"/>
</dbReference>
<dbReference type="InterPro" id="IPR042171">
    <property type="entry name" value="Acyl-CoA_hotdog"/>
</dbReference>
<evidence type="ECO:0000313" key="5">
    <source>
        <dbReference type="EMBL" id="KAJ5226220.1"/>
    </source>
</evidence>
<dbReference type="InterPro" id="IPR029069">
    <property type="entry name" value="HotDog_dom_sf"/>
</dbReference>
<evidence type="ECO:0000256" key="1">
    <source>
        <dbReference type="ARBA" id="ARBA00006538"/>
    </source>
</evidence>
<dbReference type="PANTHER" id="PTHR11066:SF64">
    <property type="entry name" value="ACYL-COA THIOESTERASE (AFU_ORTHOLOGUE AFUA_1G12060)"/>
    <property type="match status" value="1"/>
</dbReference>
<dbReference type="GO" id="GO:0009062">
    <property type="term" value="P:fatty acid catabolic process"/>
    <property type="evidence" value="ECO:0007669"/>
    <property type="project" value="TreeGrafter"/>
</dbReference>
<dbReference type="GO" id="GO:0005782">
    <property type="term" value="C:peroxisomal matrix"/>
    <property type="evidence" value="ECO:0007669"/>
    <property type="project" value="TreeGrafter"/>
</dbReference>
<dbReference type="AlphaFoldDB" id="A0A9W9TM71"/>
<evidence type="ECO:0000256" key="3">
    <source>
        <dbReference type="SAM" id="MobiDB-lite"/>
    </source>
</evidence>
<dbReference type="SUPFAM" id="SSF54637">
    <property type="entry name" value="Thioesterase/thiol ester dehydrase-isomerase"/>
    <property type="match status" value="1"/>
</dbReference>
<comment type="similarity">
    <text evidence="1">Belongs to the C/M/P thioester hydrolase family.</text>
</comment>
<feature type="region of interest" description="Disordered" evidence="3">
    <location>
        <begin position="144"/>
        <end position="169"/>
    </location>
</feature>
<dbReference type="Gene3D" id="2.40.160.210">
    <property type="entry name" value="Acyl-CoA thioesterase, double hotdog domain"/>
    <property type="match status" value="1"/>
</dbReference>
<keyword evidence="2" id="KW-0378">Hydrolase</keyword>
<reference evidence="5" key="2">
    <citation type="journal article" date="2023" name="IMA Fungus">
        <title>Comparative genomic study of the Penicillium genus elucidates a diverse pangenome and 15 lateral gene transfer events.</title>
        <authorList>
            <person name="Petersen C."/>
            <person name="Sorensen T."/>
            <person name="Nielsen M.R."/>
            <person name="Sondergaard T.E."/>
            <person name="Sorensen J.L."/>
            <person name="Fitzpatrick D.A."/>
            <person name="Frisvad J.C."/>
            <person name="Nielsen K.L."/>
        </authorList>
    </citation>
    <scope>NUCLEOTIDE SEQUENCE</scope>
    <source>
        <strain evidence="5">IBT 19713</strain>
    </source>
</reference>
<dbReference type="Pfam" id="PF13622">
    <property type="entry name" value="4HBT_3"/>
    <property type="match status" value="1"/>
</dbReference>
<evidence type="ECO:0000259" key="4">
    <source>
        <dbReference type="Pfam" id="PF13622"/>
    </source>
</evidence>
<evidence type="ECO:0000256" key="2">
    <source>
        <dbReference type="ARBA" id="ARBA00022801"/>
    </source>
</evidence>